<sequence length="48" mass="4968">MCMLSGIWVSAFALSARLGGRFSPPAGLLLSPLSYFQVLNPVGQAGEG</sequence>
<evidence type="ECO:0000313" key="2">
    <source>
        <dbReference type="EMBL" id="GBM51100.1"/>
    </source>
</evidence>
<reference evidence="2 3" key="1">
    <citation type="journal article" date="2019" name="Sci. Rep.">
        <title>Orb-weaving spider Araneus ventricosus genome elucidates the spidroin gene catalogue.</title>
        <authorList>
            <person name="Kono N."/>
            <person name="Nakamura H."/>
            <person name="Ohtoshi R."/>
            <person name="Moran D.A.P."/>
            <person name="Shinohara A."/>
            <person name="Yoshida Y."/>
            <person name="Fujiwara M."/>
            <person name="Mori M."/>
            <person name="Tomita M."/>
            <person name="Arakawa K."/>
        </authorList>
    </citation>
    <scope>NUCLEOTIDE SEQUENCE [LARGE SCALE GENOMIC DNA]</scope>
</reference>
<gene>
    <name evidence="2" type="ORF">AVEN_97597_1</name>
</gene>
<protein>
    <submittedName>
        <fullName evidence="2">Uncharacterized protein</fullName>
    </submittedName>
</protein>
<evidence type="ECO:0000313" key="3">
    <source>
        <dbReference type="Proteomes" id="UP000499080"/>
    </source>
</evidence>
<organism evidence="2 3">
    <name type="scientific">Araneus ventricosus</name>
    <name type="common">Orbweaver spider</name>
    <name type="synonym">Epeira ventricosa</name>
    <dbReference type="NCBI Taxonomy" id="182803"/>
    <lineage>
        <taxon>Eukaryota</taxon>
        <taxon>Metazoa</taxon>
        <taxon>Ecdysozoa</taxon>
        <taxon>Arthropoda</taxon>
        <taxon>Chelicerata</taxon>
        <taxon>Arachnida</taxon>
        <taxon>Araneae</taxon>
        <taxon>Araneomorphae</taxon>
        <taxon>Entelegynae</taxon>
        <taxon>Araneoidea</taxon>
        <taxon>Araneidae</taxon>
        <taxon>Araneus</taxon>
    </lineage>
</organism>
<feature type="signal peptide" evidence="1">
    <location>
        <begin position="1"/>
        <end position="15"/>
    </location>
</feature>
<feature type="chain" id="PRO_5021334476" evidence="1">
    <location>
        <begin position="16"/>
        <end position="48"/>
    </location>
</feature>
<keyword evidence="3" id="KW-1185">Reference proteome</keyword>
<dbReference type="Proteomes" id="UP000499080">
    <property type="component" value="Unassembled WGS sequence"/>
</dbReference>
<dbReference type="AlphaFoldDB" id="A0A4Y2GBU7"/>
<comment type="caution">
    <text evidence="2">The sequence shown here is derived from an EMBL/GenBank/DDBJ whole genome shotgun (WGS) entry which is preliminary data.</text>
</comment>
<feature type="non-terminal residue" evidence="2">
    <location>
        <position position="48"/>
    </location>
</feature>
<dbReference type="EMBL" id="BGPR01098973">
    <property type="protein sequence ID" value="GBM51100.1"/>
    <property type="molecule type" value="Genomic_DNA"/>
</dbReference>
<proteinExistence type="predicted"/>
<keyword evidence="1" id="KW-0732">Signal</keyword>
<name>A0A4Y2GBU7_ARAVE</name>
<evidence type="ECO:0000256" key="1">
    <source>
        <dbReference type="SAM" id="SignalP"/>
    </source>
</evidence>
<accession>A0A4Y2GBU7</accession>